<dbReference type="Pfam" id="PF00583">
    <property type="entry name" value="Acetyltransf_1"/>
    <property type="match status" value="1"/>
</dbReference>
<dbReference type="InterPro" id="IPR000182">
    <property type="entry name" value="GNAT_dom"/>
</dbReference>
<dbReference type="EMBL" id="VSIX01000054">
    <property type="protein sequence ID" value="TYB31137.1"/>
    <property type="molecule type" value="Genomic_DNA"/>
</dbReference>
<reference evidence="2" key="1">
    <citation type="submission" date="2019-08" db="EMBL/GenBank/DDBJ databases">
        <title>Genomic characterization of a novel candidate phylum (ARYD3) from a high temperature, high salinity tertiary oil reservoir in north central Oklahoma, USA.</title>
        <authorList>
            <person name="Youssef N.H."/>
            <person name="Yadav A."/>
            <person name="Elshahed M.S."/>
        </authorList>
    </citation>
    <scope>NUCLEOTIDE SEQUENCE [LARGE SCALE GENOMIC DNA]</scope>
    <source>
        <strain evidence="2">ARYD3</strain>
    </source>
</reference>
<name>A0A5D0MBN7_9BACT</name>
<dbReference type="PROSITE" id="PS51186">
    <property type="entry name" value="GNAT"/>
    <property type="match status" value="1"/>
</dbReference>
<protein>
    <submittedName>
        <fullName evidence="2">GNAT family N-acetyltransferase</fullName>
    </submittedName>
</protein>
<dbReference type="InterPro" id="IPR016181">
    <property type="entry name" value="Acyl_CoA_acyltransferase"/>
</dbReference>
<dbReference type="Gene3D" id="3.40.630.30">
    <property type="match status" value="1"/>
</dbReference>
<comment type="caution">
    <text evidence="2">The sequence shown here is derived from an EMBL/GenBank/DDBJ whole genome shotgun (WGS) entry which is preliminary data.</text>
</comment>
<organism evidence="2 3">
    <name type="scientific">Candidatus Mcinerneyibacterium aminivorans</name>
    <dbReference type="NCBI Taxonomy" id="2703815"/>
    <lineage>
        <taxon>Bacteria</taxon>
        <taxon>Candidatus Macinerneyibacteriota</taxon>
        <taxon>Candidatus Mcinerneyibacteria</taxon>
        <taxon>Candidatus Mcinerneyibacteriales</taxon>
        <taxon>Candidatus Mcinerneyibacteriaceae</taxon>
        <taxon>Candidatus Mcinerneyibacterium</taxon>
    </lineage>
</organism>
<dbReference type="AlphaFoldDB" id="A0A5D0MBN7"/>
<keyword evidence="3" id="KW-1185">Reference proteome</keyword>
<dbReference type="CDD" id="cd04301">
    <property type="entry name" value="NAT_SF"/>
    <property type="match status" value="1"/>
</dbReference>
<dbReference type="GO" id="GO:0016747">
    <property type="term" value="F:acyltransferase activity, transferring groups other than amino-acyl groups"/>
    <property type="evidence" value="ECO:0007669"/>
    <property type="project" value="InterPro"/>
</dbReference>
<evidence type="ECO:0000313" key="3">
    <source>
        <dbReference type="Proteomes" id="UP000324143"/>
    </source>
</evidence>
<dbReference type="SUPFAM" id="SSF55729">
    <property type="entry name" value="Acyl-CoA N-acyltransferases (Nat)"/>
    <property type="match status" value="1"/>
</dbReference>
<evidence type="ECO:0000259" key="1">
    <source>
        <dbReference type="PROSITE" id="PS51186"/>
    </source>
</evidence>
<accession>A0A5D0MBN7</accession>
<sequence>MSIKFRNYNPNEDYIRVSNFLKEIFDDYFKVRNWTQPRWEYMHHHPYIKNFDRKKIGIWEDNGEIVAVVHPEHKMGTVYFQIAPGYENLSEKMIKYAIENLYRTGNNKKILYVYTNQHQKTLIKNVKKYGFQKKEKYSESMSIFEMPEKFNISIPEEFELISLADENKLKKIEKVLWRGFNHGKIPEYNIEDRKFMQSAPNFRKDLNIVIKNSKGDYVSYSGIFYDEKNQYSYVEPVATDPDYRRMGLGKTAVLECIRRTKKMGAKYAYVGTSMQFYLSFGFNPIYKIHAWKYNK</sequence>
<evidence type="ECO:0000313" key="2">
    <source>
        <dbReference type="EMBL" id="TYB31137.1"/>
    </source>
</evidence>
<dbReference type="Proteomes" id="UP000324143">
    <property type="component" value="Unassembled WGS sequence"/>
</dbReference>
<proteinExistence type="predicted"/>
<feature type="domain" description="N-acetyltransferase" evidence="1">
    <location>
        <begin position="156"/>
        <end position="295"/>
    </location>
</feature>
<gene>
    <name evidence="2" type="ORF">FXF47_05730</name>
</gene>